<proteinExistence type="predicted"/>
<dbReference type="GO" id="GO:0000407">
    <property type="term" value="C:phagophore assembly site"/>
    <property type="evidence" value="ECO:0007669"/>
    <property type="project" value="TreeGrafter"/>
</dbReference>
<gene>
    <name evidence="6" type="ORF">POCTA_138.1.T0690220</name>
</gene>
<feature type="domain" description="Protein kinase" evidence="5">
    <location>
        <begin position="1"/>
        <end position="252"/>
    </location>
</feature>
<dbReference type="PANTHER" id="PTHR24348:SF22">
    <property type="entry name" value="NON-SPECIFIC SERINE_THREONINE PROTEIN KINASE"/>
    <property type="match status" value="1"/>
</dbReference>
<dbReference type="GO" id="GO:0010506">
    <property type="term" value="P:regulation of autophagy"/>
    <property type="evidence" value="ECO:0007669"/>
    <property type="project" value="InterPro"/>
</dbReference>
<evidence type="ECO:0000256" key="2">
    <source>
        <dbReference type="ARBA" id="ARBA00022741"/>
    </source>
</evidence>
<dbReference type="PROSITE" id="PS50011">
    <property type="entry name" value="PROTEIN_KINASE_DOM"/>
    <property type="match status" value="2"/>
</dbReference>
<dbReference type="PANTHER" id="PTHR24348">
    <property type="entry name" value="SERINE/THREONINE-PROTEIN KINASE UNC-51-RELATED"/>
    <property type="match status" value="1"/>
</dbReference>
<evidence type="ECO:0000259" key="5">
    <source>
        <dbReference type="PROSITE" id="PS50011"/>
    </source>
</evidence>
<dbReference type="GO" id="GO:0005829">
    <property type="term" value="C:cytosol"/>
    <property type="evidence" value="ECO:0007669"/>
    <property type="project" value="TreeGrafter"/>
</dbReference>
<evidence type="ECO:0000313" key="6">
    <source>
        <dbReference type="EMBL" id="CAD8177761.1"/>
    </source>
</evidence>
<keyword evidence="4" id="KW-0067">ATP-binding</keyword>
<keyword evidence="2" id="KW-0547">Nucleotide-binding</keyword>
<protein>
    <recommendedName>
        <fullName evidence="5">Protein kinase domain-containing protein</fullName>
    </recommendedName>
</protein>
<dbReference type="InterPro" id="IPR045269">
    <property type="entry name" value="Atg1-like"/>
</dbReference>
<organism evidence="6 7">
    <name type="scientific">Paramecium octaurelia</name>
    <dbReference type="NCBI Taxonomy" id="43137"/>
    <lineage>
        <taxon>Eukaryota</taxon>
        <taxon>Sar</taxon>
        <taxon>Alveolata</taxon>
        <taxon>Ciliophora</taxon>
        <taxon>Intramacronucleata</taxon>
        <taxon>Oligohymenophorea</taxon>
        <taxon>Peniculida</taxon>
        <taxon>Parameciidae</taxon>
        <taxon>Paramecium</taxon>
    </lineage>
</organism>
<evidence type="ECO:0000256" key="4">
    <source>
        <dbReference type="ARBA" id="ARBA00022840"/>
    </source>
</evidence>
<dbReference type="EMBL" id="CAJJDP010000068">
    <property type="protein sequence ID" value="CAD8177761.1"/>
    <property type="molecule type" value="Genomic_DNA"/>
</dbReference>
<dbReference type="OMA" id="IKLIMAQ"/>
<evidence type="ECO:0000313" key="7">
    <source>
        <dbReference type="Proteomes" id="UP000683925"/>
    </source>
</evidence>
<name>A0A8S1VM93_PAROT</name>
<dbReference type="SMART" id="SM00220">
    <property type="entry name" value="S_TKc"/>
    <property type="match status" value="2"/>
</dbReference>
<keyword evidence="7" id="KW-1185">Reference proteome</keyword>
<dbReference type="GO" id="GO:0005776">
    <property type="term" value="C:autophagosome"/>
    <property type="evidence" value="ECO:0007669"/>
    <property type="project" value="TreeGrafter"/>
</dbReference>
<dbReference type="AlphaFoldDB" id="A0A8S1VM93"/>
<dbReference type="GO" id="GO:0016020">
    <property type="term" value="C:membrane"/>
    <property type="evidence" value="ECO:0007669"/>
    <property type="project" value="TreeGrafter"/>
</dbReference>
<accession>A0A8S1VM93</accession>
<comment type="caution">
    <text evidence="6">The sequence shown here is derived from an EMBL/GenBank/DDBJ whole genome shotgun (WGS) entry which is preliminary data.</text>
</comment>
<dbReference type="InterPro" id="IPR000719">
    <property type="entry name" value="Prot_kinase_dom"/>
</dbReference>
<keyword evidence="3" id="KW-0418">Kinase</keyword>
<dbReference type="PROSITE" id="PS00108">
    <property type="entry name" value="PROTEIN_KINASE_ST"/>
    <property type="match status" value="1"/>
</dbReference>
<dbReference type="InterPro" id="IPR008271">
    <property type="entry name" value="Ser/Thr_kinase_AS"/>
</dbReference>
<dbReference type="GO" id="GO:0005524">
    <property type="term" value="F:ATP binding"/>
    <property type="evidence" value="ECO:0007669"/>
    <property type="project" value="UniProtKB-KW"/>
</dbReference>
<dbReference type="GO" id="GO:0000045">
    <property type="term" value="P:autophagosome assembly"/>
    <property type="evidence" value="ECO:0007669"/>
    <property type="project" value="TreeGrafter"/>
</dbReference>
<dbReference type="GO" id="GO:0004674">
    <property type="term" value="F:protein serine/threonine kinase activity"/>
    <property type="evidence" value="ECO:0007669"/>
    <property type="project" value="InterPro"/>
</dbReference>
<evidence type="ECO:0000256" key="3">
    <source>
        <dbReference type="ARBA" id="ARBA00022777"/>
    </source>
</evidence>
<reference evidence="6" key="1">
    <citation type="submission" date="2021-01" db="EMBL/GenBank/DDBJ databases">
        <authorList>
            <consortium name="Genoscope - CEA"/>
            <person name="William W."/>
        </authorList>
    </citation>
    <scope>NUCLEOTIDE SEQUENCE</scope>
</reference>
<keyword evidence="1" id="KW-0808">Transferase</keyword>
<dbReference type="CDD" id="cd00180">
    <property type="entry name" value="PKc"/>
    <property type="match status" value="1"/>
</dbReference>
<evidence type="ECO:0000256" key="1">
    <source>
        <dbReference type="ARBA" id="ARBA00022679"/>
    </source>
</evidence>
<feature type="domain" description="Protein kinase" evidence="5">
    <location>
        <begin position="265"/>
        <end position="530"/>
    </location>
</feature>
<dbReference type="Pfam" id="PF00069">
    <property type="entry name" value="Pkinase"/>
    <property type="match status" value="2"/>
</dbReference>
<sequence>MSFNISRSSAFQSGFINQQEENKTQIVQISPDRMAIERDIYQKLQQNRCLNIIKILKIYENLIEVEDIPMTLLQFMKKRQEIQLELSIQEIKLIMAQIINGYQYLRSLGIIHRNLNPLTILVQQIKGRMIIKLSDFSVSSLLKNYSLGTSRAGTPAYWAPEVMFQPQNGYDDTCDIFSLGIILHQLCFQTQMPSEFNNEFELQQFMMKLQKQNFKCQRVIQDIEIVDLIERMIVYEPRKRVSWDELAKIPFFKSPYHLLNNRYLIDFTRQLGSGMQGVIFLIYDLMQSIELCAKVVETNSYEGGLELKIYSKLLTNSNERERENIIKVFDLINDQHQTYVIMEKCDENIQQYFQKQKSISNEEILDFLKQIIIGYKYLQDLNIIHRDLKPENLLIKYEGGRKIVKIIDFGVSKIQQPSNLAKTVAGTPIYSAPEVLESTGKGYTNKCDIYSLGTMLYQFVFGQLYFQAYTLQELKDYQKSLKLKPFICTKQSIFNNLIEKMLIYEPERRISWEELLAEVEKLQQQQQIFVERESILYDTISPSILKYLDCIQIFSSKLEQELIQYFLTKADVIKQQVLQLFYFLLLFSQAALLDCQQIFQKQHIYIGSYTLKQETDTNKINEQKLQGYIDSLQISIESLQINTDNYFETARQQLFGELENKKMTCFDIHEYYNRIYKSQIRNYENASLKLRYYLVKMSNIFLDYPIININQHKILYPQLAEKIKDENAQRQYLETKRNS</sequence>
<dbReference type="Proteomes" id="UP000683925">
    <property type="component" value="Unassembled WGS sequence"/>
</dbReference>
<dbReference type="OrthoDB" id="541276at2759"/>